<name>A0A4V1LTE6_9GAMM</name>
<sequence>MLHSSYFQGRVDNLQITLQYLTSKGTESASKAERIGTDYISGIIDFNGFFDGADTLRFRIDRMEAEGTAIYRDSQGQSLVTDFETAYQNTDLLLMSERGFYFGLGYSHYKMPSAVGFKSTRGGQSGTSFDKQFEIDRFMLFAGKDEISYGARYETSYSRVFIAPQFGIGINKLSVSDQALFDAVGTYGDISGKYAVALSGQLDLGYTFQQRSVAAYGLGYSIQLGYRAKADYTIQDWFPENDDGSWMLNYSRSDIWHGPYLQFNVMF</sequence>
<comment type="caution">
    <text evidence="1">The sequence shown here is derived from an EMBL/GenBank/DDBJ whole genome shotgun (WGS) entry which is preliminary data.</text>
</comment>
<evidence type="ECO:0000313" key="1">
    <source>
        <dbReference type="EMBL" id="RXJ74928.1"/>
    </source>
</evidence>
<dbReference type="RefSeq" id="WP_129120816.1">
    <property type="nucleotide sequence ID" value="NZ_PEIB01000001.1"/>
</dbReference>
<protein>
    <submittedName>
        <fullName evidence="1">Uncharacterized protein</fullName>
    </submittedName>
</protein>
<dbReference type="OrthoDB" id="5849015at2"/>
<proteinExistence type="predicted"/>
<dbReference type="Proteomes" id="UP000290287">
    <property type="component" value="Unassembled WGS sequence"/>
</dbReference>
<keyword evidence="2" id="KW-1185">Reference proteome</keyword>
<reference evidence="1 2" key="1">
    <citation type="submission" date="2017-10" db="EMBL/GenBank/DDBJ databases">
        <title>Nyctiphanis sp. nov., isolated from the stomach of the euphausiid Nyctiphanes simplex (Hansen, 1911) in the Gulf of California.</title>
        <authorList>
            <person name="Gomez-Gil B."/>
            <person name="Aguilar-Mendez M."/>
            <person name="Lopez-Cortes A."/>
            <person name="Gomez-Gutierrez J."/>
            <person name="Roque A."/>
            <person name="Lang E."/>
            <person name="Gonzalez-Castillo A."/>
        </authorList>
    </citation>
    <scope>NUCLEOTIDE SEQUENCE [LARGE SCALE GENOMIC DNA]</scope>
    <source>
        <strain evidence="1 2">CAIM 600</strain>
    </source>
</reference>
<evidence type="ECO:0000313" key="2">
    <source>
        <dbReference type="Proteomes" id="UP000290287"/>
    </source>
</evidence>
<dbReference type="AlphaFoldDB" id="A0A4V1LTE6"/>
<organism evidence="1 2">
    <name type="scientific">Veronia nyctiphanis</name>
    <dbReference type="NCBI Taxonomy" id="1278244"/>
    <lineage>
        <taxon>Bacteria</taxon>
        <taxon>Pseudomonadati</taxon>
        <taxon>Pseudomonadota</taxon>
        <taxon>Gammaproteobacteria</taxon>
        <taxon>Vibrionales</taxon>
        <taxon>Vibrionaceae</taxon>
        <taxon>Veronia</taxon>
    </lineage>
</organism>
<gene>
    <name evidence="1" type="ORF">CS022_01720</name>
</gene>
<accession>A0A4V1LTE6</accession>
<dbReference type="EMBL" id="PEIB01000001">
    <property type="protein sequence ID" value="RXJ74928.1"/>
    <property type="molecule type" value="Genomic_DNA"/>
</dbReference>